<dbReference type="Proteomes" id="UP001500822">
    <property type="component" value="Unassembled WGS sequence"/>
</dbReference>
<feature type="transmembrane region" description="Helical" evidence="6">
    <location>
        <begin position="179"/>
        <end position="196"/>
    </location>
</feature>
<gene>
    <name evidence="7" type="ORF">GCM10023217_21770</name>
</gene>
<evidence type="ECO:0000313" key="7">
    <source>
        <dbReference type="EMBL" id="GAA4750829.1"/>
    </source>
</evidence>
<feature type="transmembrane region" description="Helical" evidence="6">
    <location>
        <begin position="34"/>
        <end position="62"/>
    </location>
</feature>
<dbReference type="PANTHER" id="PTHR30213:SF1">
    <property type="entry name" value="INNER MEMBRANE PROTEIN YHJD"/>
    <property type="match status" value="1"/>
</dbReference>
<evidence type="ECO:0000256" key="4">
    <source>
        <dbReference type="ARBA" id="ARBA00022989"/>
    </source>
</evidence>
<organism evidence="7 8">
    <name type="scientific">Gordonia alkaliphila</name>
    <dbReference type="NCBI Taxonomy" id="1053547"/>
    <lineage>
        <taxon>Bacteria</taxon>
        <taxon>Bacillati</taxon>
        <taxon>Actinomycetota</taxon>
        <taxon>Actinomycetes</taxon>
        <taxon>Mycobacteriales</taxon>
        <taxon>Gordoniaceae</taxon>
        <taxon>Gordonia</taxon>
    </lineage>
</organism>
<keyword evidence="4 6" id="KW-1133">Transmembrane helix</keyword>
<evidence type="ECO:0000313" key="8">
    <source>
        <dbReference type="Proteomes" id="UP001500822"/>
    </source>
</evidence>
<evidence type="ECO:0000256" key="1">
    <source>
        <dbReference type="ARBA" id="ARBA00004651"/>
    </source>
</evidence>
<feature type="transmembrane region" description="Helical" evidence="6">
    <location>
        <begin position="143"/>
        <end position="167"/>
    </location>
</feature>
<keyword evidence="8" id="KW-1185">Reference proteome</keyword>
<dbReference type="InterPro" id="IPR017039">
    <property type="entry name" value="Virul_fac_BrkB"/>
</dbReference>
<dbReference type="RefSeq" id="WP_345313524.1">
    <property type="nucleotide sequence ID" value="NZ_BAABIE010000009.1"/>
</dbReference>
<comment type="subcellular location">
    <subcellularLocation>
        <location evidence="1">Cell membrane</location>
        <topology evidence="1">Multi-pass membrane protein</topology>
    </subcellularLocation>
</comment>
<dbReference type="EMBL" id="BAABIE010000009">
    <property type="protein sequence ID" value="GAA4750829.1"/>
    <property type="molecule type" value="Genomic_DNA"/>
</dbReference>
<evidence type="ECO:0000256" key="2">
    <source>
        <dbReference type="ARBA" id="ARBA00022475"/>
    </source>
</evidence>
<accession>A0ABP8ZAF0</accession>
<evidence type="ECO:0000256" key="3">
    <source>
        <dbReference type="ARBA" id="ARBA00022692"/>
    </source>
</evidence>
<feature type="transmembrane region" description="Helical" evidence="6">
    <location>
        <begin position="240"/>
        <end position="263"/>
    </location>
</feature>
<keyword evidence="5 6" id="KW-0472">Membrane</keyword>
<keyword evidence="2" id="KW-1003">Cell membrane</keyword>
<name>A0ABP8ZAF0_9ACTN</name>
<proteinExistence type="predicted"/>
<keyword evidence="3 6" id="KW-0812">Transmembrane</keyword>
<feature type="transmembrane region" description="Helical" evidence="6">
    <location>
        <begin position="203"/>
        <end position="220"/>
    </location>
</feature>
<dbReference type="Pfam" id="PF03631">
    <property type="entry name" value="Virul_fac_BrkB"/>
    <property type="match status" value="1"/>
</dbReference>
<sequence>MSVVERLDRFHRRFPKTGFPLAVAYKFFDDQGGYLAALITYYGFVSLFPLLLLFTTILGFLLENNPGLRDQIVSSTMSEIPVIGGQLNDPAALSGGTTAVLIGLIGALYGGLGVAVASQNAMNAVWDVPRNSRPNPIKVRLRGLVLLFTVGLSMVALVAISIVAASFDVTGLGDLFTRVGTALLALGVFTFAFMFGTARKVRVFDVLPGAVIAAAGWQLLEHFGGYYIAHVIARTEKINGVFAMVLGLIAFIYLAAALVVVCLEVNAVRVDKLYPRALLTPFTDDVDLTEGDEKAYRQLAQAQRQKGFETIEVTFDNPRSKP</sequence>
<reference evidence="8" key="1">
    <citation type="journal article" date="2019" name="Int. J. Syst. Evol. Microbiol.">
        <title>The Global Catalogue of Microorganisms (GCM) 10K type strain sequencing project: providing services to taxonomists for standard genome sequencing and annotation.</title>
        <authorList>
            <consortium name="The Broad Institute Genomics Platform"/>
            <consortium name="The Broad Institute Genome Sequencing Center for Infectious Disease"/>
            <person name="Wu L."/>
            <person name="Ma J."/>
        </authorList>
    </citation>
    <scope>NUCLEOTIDE SEQUENCE [LARGE SCALE GENOMIC DNA]</scope>
    <source>
        <strain evidence="8">JCM 18077</strain>
    </source>
</reference>
<evidence type="ECO:0000256" key="5">
    <source>
        <dbReference type="ARBA" id="ARBA00023136"/>
    </source>
</evidence>
<evidence type="ECO:0000256" key="6">
    <source>
        <dbReference type="SAM" id="Phobius"/>
    </source>
</evidence>
<comment type="caution">
    <text evidence="7">The sequence shown here is derived from an EMBL/GenBank/DDBJ whole genome shotgun (WGS) entry which is preliminary data.</text>
</comment>
<dbReference type="PANTHER" id="PTHR30213">
    <property type="entry name" value="INNER MEMBRANE PROTEIN YHJD"/>
    <property type="match status" value="1"/>
</dbReference>
<protein>
    <submittedName>
        <fullName evidence="7">Uncharacterized protein</fullName>
    </submittedName>
</protein>
<feature type="transmembrane region" description="Helical" evidence="6">
    <location>
        <begin position="99"/>
        <end position="122"/>
    </location>
</feature>